<accession>A0A2M7QL67</accession>
<dbReference type="Gene3D" id="3.30.750.44">
    <property type="match status" value="1"/>
</dbReference>
<dbReference type="Pfam" id="PF17820">
    <property type="entry name" value="PDZ_6"/>
    <property type="match status" value="1"/>
</dbReference>
<evidence type="ECO:0000256" key="5">
    <source>
        <dbReference type="RuleBase" id="RU004404"/>
    </source>
</evidence>
<protein>
    <recommendedName>
        <fullName evidence="6">PDZ domain-containing protein</fullName>
    </recommendedName>
</protein>
<dbReference type="InterPro" id="IPR041489">
    <property type="entry name" value="PDZ_6"/>
</dbReference>
<evidence type="ECO:0000259" key="6">
    <source>
        <dbReference type="PROSITE" id="PS50106"/>
    </source>
</evidence>
<name>A0A2M7QL67_9BACT</name>
<dbReference type="SUPFAM" id="SSF52096">
    <property type="entry name" value="ClpP/crotonase"/>
    <property type="match status" value="1"/>
</dbReference>
<evidence type="ECO:0000256" key="3">
    <source>
        <dbReference type="ARBA" id="ARBA00022801"/>
    </source>
</evidence>
<dbReference type="InterPro" id="IPR029045">
    <property type="entry name" value="ClpP/crotonase-like_dom_sf"/>
</dbReference>
<dbReference type="InterPro" id="IPR001478">
    <property type="entry name" value="PDZ"/>
</dbReference>
<dbReference type="InterPro" id="IPR005151">
    <property type="entry name" value="Tail-specific_protease"/>
</dbReference>
<evidence type="ECO:0000256" key="4">
    <source>
        <dbReference type="ARBA" id="ARBA00022825"/>
    </source>
</evidence>
<evidence type="ECO:0000256" key="1">
    <source>
        <dbReference type="ARBA" id="ARBA00009179"/>
    </source>
</evidence>
<dbReference type="SMART" id="SM00228">
    <property type="entry name" value="PDZ"/>
    <property type="match status" value="1"/>
</dbReference>
<dbReference type="InterPro" id="IPR055210">
    <property type="entry name" value="CtpA/B_N"/>
</dbReference>
<keyword evidence="2 5" id="KW-0645">Protease</keyword>
<dbReference type="SMART" id="SM00245">
    <property type="entry name" value="TSPc"/>
    <property type="match status" value="1"/>
</dbReference>
<evidence type="ECO:0000313" key="7">
    <source>
        <dbReference type="EMBL" id="PIY72590.1"/>
    </source>
</evidence>
<dbReference type="GO" id="GO:0030288">
    <property type="term" value="C:outer membrane-bounded periplasmic space"/>
    <property type="evidence" value="ECO:0007669"/>
    <property type="project" value="TreeGrafter"/>
</dbReference>
<dbReference type="GO" id="GO:0007165">
    <property type="term" value="P:signal transduction"/>
    <property type="evidence" value="ECO:0007669"/>
    <property type="project" value="TreeGrafter"/>
</dbReference>
<evidence type="ECO:0000313" key="8">
    <source>
        <dbReference type="Proteomes" id="UP000229401"/>
    </source>
</evidence>
<dbReference type="CDD" id="cd06782">
    <property type="entry name" value="cpPDZ_CPP-like"/>
    <property type="match status" value="1"/>
</dbReference>
<dbReference type="InterPro" id="IPR004447">
    <property type="entry name" value="Peptidase_S41A"/>
</dbReference>
<dbReference type="FunFam" id="2.30.42.10:FF:000063">
    <property type="entry name" value="Peptidase, S41 family"/>
    <property type="match status" value="1"/>
</dbReference>
<sequence length="424" mass="46699">MINAKKITNILLGISLVVLLFGSGYKLGEFKTASSKIERSDYNVLNSAPKSASTRAQVKNIDFGLFWDTWDKIEQKYVDKKKVDPQKMFYGAIKGMVASVDDPYTFFLTPDENKQSKDDLGGKFEGIGAQLGLKANRIVIISPLKDSPAMKAGIVAGDLIVKVNDELTKDWTLSQAVSKIRGEKGTKVKLTLDRNGKEITVEVTRDVIRVESVELKLDEKLSTCTSSCDQVAYLKLNQFGENTVDEWEIKVADIKHAWEAKKIKGMVLDLRGNPGGYLESSVYLAGEFLPKGKIVVKQESTSLENKNYTVMRTGSLLDIPLVVLVDKGSASAAEILSGALRDHKRAILVGEKTFGKGSVQEALDLKNGAGLHVTIAKWILPNGDRINHKGIEPLYTVENKIPEGNTQTRELDAQLDKAIEEVLK</sequence>
<dbReference type="PANTHER" id="PTHR32060">
    <property type="entry name" value="TAIL-SPECIFIC PROTEASE"/>
    <property type="match status" value="1"/>
</dbReference>
<dbReference type="SUPFAM" id="SSF50156">
    <property type="entry name" value="PDZ domain-like"/>
    <property type="match status" value="1"/>
</dbReference>
<dbReference type="NCBIfam" id="TIGR00225">
    <property type="entry name" value="prc"/>
    <property type="match status" value="1"/>
</dbReference>
<organism evidence="7 8">
    <name type="scientific">Candidatus Roizmanbacteria bacterium CG_4_10_14_0_8_um_filter_33_9</name>
    <dbReference type="NCBI Taxonomy" id="1974826"/>
    <lineage>
        <taxon>Bacteria</taxon>
        <taxon>Candidatus Roizmaniibacteriota</taxon>
    </lineage>
</organism>
<dbReference type="InterPro" id="IPR036034">
    <property type="entry name" value="PDZ_sf"/>
</dbReference>
<dbReference type="GO" id="GO:0004175">
    <property type="term" value="F:endopeptidase activity"/>
    <property type="evidence" value="ECO:0007669"/>
    <property type="project" value="TreeGrafter"/>
</dbReference>
<dbReference type="Proteomes" id="UP000229401">
    <property type="component" value="Unassembled WGS sequence"/>
</dbReference>
<dbReference type="Pfam" id="PF03572">
    <property type="entry name" value="Peptidase_S41"/>
    <property type="match status" value="1"/>
</dbReference>
<dbReference type="PROSITE" id="PS50106">
    <property type="entry name" value="PDZ"/>
    <property type="match status" value="1"/>
</dbReference>
<dbReference type="AlphaFoldDB" id="A0A2M7QL67"/>
<dbReference type="GO" id="GO:0006508">
    <property type="term" value="P:proteolysis"/>
    <property type="evidence" value="ECO:0007669"/>
    <property type="project" value="UniProtKB-KW"/>
</dbReference>
<dbReference type="EMBL" id="PFLI01000006">
    <property type="protein sequence ID" value="PIY72590.1"/>
    <property type="molecule type" value="Genomic_DNA"/>
</dbReference>
<proteinExistence type="inferred from homology"/>
<dbReference type="GO" id="GO:0008236">
    <property type="term" value="F:serine-type peptidase activity"/>
    <property type="evidence" value="ECO:0007669"/>
    <property type="project" value="UniProtKB-KW"/>
</dbReference>
<dbReference type="CDD" id="cd07560">
    <property type="entry name" value="Peptidase_S41_CPP"/>
    <property type="match status" value="1"/>
</dbReference>
<dbReference type="Gene3D" id="2.30.42.10">
    <property type="match status" value="1"/>
</dbReference>
<evidence type="ECO:0000256" key="2">
    <source>
        <dbReference type="ARBA" id="ARBA00022670"/>
    </source>
</evidence>
<keyword evidence="3 5" id="KW-0378">Hydrolase</keyword>
<comment type="similarity">
    <text evidence="1 5">Belongs to the peptidase S41A family.</text>
</comment>
<gene>
    <name evidence="7" type="ORF">COY87_00120</name>
</gene>
<dbReference type="PANTHER" id="PTHR32060:SF30">
    <property type="entry name" value="CARBOXY-TERMINAL PROCESSING PROTEASE CTPA"/>
    <property type="match status" value="1"/>
</dbReference>
<comment type="caution">
    <text evidence="7">The sequence shown here is derived from an EMBL/GenBank/DDBJ whole genome shotgun (WGS) entry which is preliminary data.</text>
</comment>
<dbReference type="Gene3D" id="3.90.226.10">
    <property type="entry name" value="2-enoyl-CoA Hydratase, Chain A, domain 1"/>
    <property type="match status" value="1"/>
</dbReference>
<dbReference type="Pfam" id="PF22694">
    <property type="entry name" value="CtpB_N-like"/>
    <property type="match status" value="1"/>
</dbReference>
<feature type="domain" description="PDZ" evidence="6">
    <location>
        <begin position="128"/>
        <end position="181"/>
    </location>
</feature>
<keyword evidence="4 5" id="KW-0720">Serine protease</keyword>
<reference evidence="8" key="1">
    <citation type="submission" date="2017-09" db="EMBL/GenBank/DDBJ databases">
        <title>Depth-based differentiation of microbial function through sediment-hosted aquifers and enrichment of novel symbionts in the deep terrestrial subsurface.</title>
        <authorList>
            <person name="Probst A.J."/>
            <person name="Ladd B."/>
            <person name="Jarett J.K."/>
            <person name="Geller-Mcgrath D.E."/>
            <person name="Sieber C.M.K."/>
            <person name="Emerson J.B."/>
            <person name="Anantharaman K."/>
            <person name="Thomas B.C."/>
            <person name="Malmstrom R."/>
            <person name="Stieglmeier M."/>
            <person name="Klingl A."/>
            <person name="Woyke T."/>
            <person name="Ryan C.M."/>
            <person name="Banfield J.F."/>
        </authorList>
    </citation>
    <scope>NUCLEOTIDE SEQUENCE [LARGE SCALE GENOMIC DNA]</scope>
</reference>